<accession>A0ACC6IUA2</accession>
<comment type="caution">
    <text evidence="1">The sequence shown here is derived from an EMBL/GenBank/DDBJ whole genome shotgun (WGS) entry which is preliminary data.</text>
</comment>
<gene>
    <name evidence="1" type="ORF">J2795_002056</name>
</gene>
<dbReference type="EMBL" id="JAVDRG010000002">
    <property type="protein sequence ID" value="MDR6441356.1"/>
    <property type="molecule type" value="Genomic_DNA"/>
</dbReference>
<proteinExistence type="predicted"/>
<evidence type="ECO:0000313" key="1">
    <source>
        <dbReference type="EMBL" id="MDR6441356.1"/>
    </source>
</evidence>
<sequence>MKAINKLLLTFSLFIAALVSADVGPVGPGGPPTPGDVGPVGPGAPASPIDMYVYALGVIAVLFIVYFTKKHSIKKI</sequence>
<dbReference type="Proteomes" id="UP001184376">
    <property type="component" value="Unassembled WGS sequence"/>
</dbReference>
<name>A0ACC6IUA2_9FLAO</name>
<keyword evidence="2" id="KW-1185">Reference proteome</keyword>
<evidence type="ECO:0000313" key="2">
    <source>
        <dbReference type="Proteomes" id="UP001184376"/>
    </source>
</evidence>
<organism evidence="1 2">
    <name type="scientific">Chryseobacterium bernardetii</name>
    <dbReference type="NCBI Taxonomy" id="1241978"/>
    <lineage>
        <taxon>Bacteria</taxon>
        <taxon>Pseudomonadati</taxon>
        <taxon>Bacteroidota</taxon>
        <taxon>Flavobacteriia</taxon>
        <taxon>Flavobacteriales</taxon>
        <taxon>Weeksellaceae</taxon>
        <taxon>Chryseobacterium group</taxon>
        <taxon>Chryseobacterium</taxon>
    </lineage>
</organism>
<protein>
    <submittedName>
        <fullName evidence="1">Uncharacterized protein</fullName>
    </submittedName>
</protein>
<reference evidence="1" key="1">
    <citation type="submission" date="2023-07" db="EMBL/GenBank/DDBJ databases">
        <title>Sorghum-associated microbial communities from plants grown in Nebraska, USA.</title>
        <authorList>
            <person name="Schachtman D."/>
        </authorList>
    </citation>
    <scope>NUCLEOTIDE SEQUENCE</scope>
    <source>
        <strain evidence="1">DS1280</strain>
    </source>
</reference>